<accession>A0AAW8P9A2</accession>
<dbReference type="Proteomes" id="UP001269402">
    <property type="component" value="Unassembled WGS sequence"/>
</dbReference>
<evidence type="ECO:0000256" key="1">
    <source>
        <dbReference type="SAM" id="MobiDB-lite"/>
    </source>
</evidence>
<evidence type="ECO:0000313" key="2">
    <source>
        <dbReference type="EMBL" id="MDR9763418.1"/>
    </source>
</evidence>
<dbReference type="AlphaFoldDB" id="A0AAW8P9A2"/>
<gene>
    <name evidence="2" type="ORF">RJJ37_27945</name>
</gene>
<keyword evidence="3" id="KW-1185">Reference proteome</keyword>
<sequence>MAFEPTPFISAAMQALRSHGFIQSAATIEGLIRYGVPARDTDEMVEASPTAQNELAALVIEQNIIEPYHAWEEAVEIVSRSTGVLLDEANADEFLMIRDGRSLAPLGSFAYRNTIGHLAAIVGYLRGGPPPAPRGGGRGGPPGGPSSGQGPSGFASETVPLLTSSPQMPLPISDLVQDYRSVDFNEIYANDFENQETEQVETIRLWP</sequence>
<protein>
    <submittedName>
        <fullName evidence="2">Uncharacterized protein</fullName>
    </submittedName>
</protein>
<name>A0AAW8P9A2_9HYPH</name>
<dbReference type="RefSeq" id="WP_168259667.1">
    <property type="nucleotide sequence ID" value="NZ_JAVLSG010000013.1"/>
</dbReference>
<proteinExistence type="predicted"/>
<evidence type="ECO:0000313" key="3">
    <source>
        <dbReference type="Proteomes" id="UP001269402"/>
    </source>
</evidence>
<comment type="caution">
    <text evidence="2">The sequence shown here is derived from an EMBL/GenBank/DDBJ whole genome shotgun (WGS) entry which is preliminary data.</text>
</comment>
<dbReference type="EMBL" id="JAVLSH010000016">
    <property type="protein sequence ID" value="MDR9763418.1"/>
    <property type="molecule type" value="Genomic_DNA"/>
</dbReference>
<organism evidence="2 3">
    <name type="scientific">Rhizobium redzepovicii</name>
    <dbReference type="NCBI Taxonomy" id="2867518"/>
    <lineage>
        <taxon>Bacteria</taxon>
        <taxon>Pseudomonadati</taxon>
        <taxon>Pseudomonadota</taxon>
        <taxon>Alphaproteobacteria</taxon>
        <taxon>Hyphomicrobiales</taxon>
        <taxon>Rhizobiaceae</taxon>
        <taxon>Rhizobium/Agrobacterium group</taxon>
        <taxon>Rhizobium</taxon>
    </lineage>
</organism>
<reference evidence="3" key="1">
    <citation type="submission" date="2023-07" db="EMBL/GenBank/DDBJ databases">
        <title>Genomic characterization of faba bean (Vicia faba) microsymbionts in Mexican soils.</title>
        <authorList>
            <person name="Rivera Orduna F.N."/>
            <person name="Guevara-Luna J."/>
            <person name="Yan J."/>
            <person name="Arroyo-Herrera I."/>
            <person name="Li Y."/>
            <person name="Vasquez-Murrieta M.S."/>
            <person name="Wang E.T."/>
        </authorList>
    </citation>
    <scope>NUCLEOTIDE SEQUENCE [LARGE SCALE GENOMIC DNA]</scope>
    <source>
        <strain evidence="3">CH6</strain>
    </source>
</reference>
<feature type="region of interest" description="Disordered" evidence="1">
    <location>
        <begin position="129"/>
        <end position="161"/>
    </location>
</feature>
<feature type="compositionally biased region" description="Gly residues" evidence="1">
    <location>
        <begin position="134"/>
        <end position="151"/>
    </location>
</feature>